<dbReference type="Pfam" id="PF05857">
    <property type="entry name" value="TraX"/>
    <property type="match status" value="1"/>
</dbReference>
<evidence type="ECO:0000313" key="3">
    <source>
        <dbReference type="Proteomes" id="UP000823927"/>
    </source>
</evidence>
<feature type="transmembrane region" description="Helical" evidence="1">
    <location>
        <begin position="21"/>
        <end position="39"/>
    </location>
</feature>
<dbReference type="InterPro" id="IPR008875">
    <property type="entry name" value="TraX"/>
</dbReference>
<dbReference type="AlphaFoldDB" id="A0A9D1F432"/>
<proteinExistence type="predicted"/>
<evidence type="ECO:0000256" key="1">
    <source>
        <dbReference type="SAM" id="Phobius"/>
    </source>
</evidence>
<feature type="transmembrane region" description="Helical" evidence="1">
    <location>
        <begin position="148"/>
        <end position="164"/>
    </location>
</feature>
<evidence type="ECO:0000313" key="2">
    <source>
        <dbReference type="EMBL" id="HIS46960.1"/>
    </source>
</evidence>
<organism evidence="2 3">
    <name type="scientific">Candidatus Scybalocola faecigallinarum</name>
    <dbReference type="NCBI Taxonomy" id="2840941"/>
    <lineage>
        <taxon>Bacteria</taxon>
        <taxon>Bacillati</taxon>
        <taxon>Bacillota</taxon>
        <taxon>Clostridia</taxon>
        <taxon>Lachnospirales</taxon>
        <taxon>Lachnospiraceae</taxon>
        <taxon>Lachnospiraceae incertae sedis</taxon>
        <taxon>Candidatus Scybalocola (ex Gilroy et al. 2021)</taxon>
    </lineage>
</organism>
<keyword evidence="1" id="KW-0472">Membrane</keyword>
<dbReference type="Proteomes" id="UP000823927">
    <property type="component" value="Unassembled WGS sequence"/>
</dbReference>
<keyword evidence="1" id="KW-1133">Transmembrane helix</keyword>
<comment type="caution">
    <text evidence="2">The sequence shown here is derived from an EMBL/GenBank/DDBJ whole genome shotgun (WGS) entry which is preliminary data.</text>
</comment>
<dbReference type="EMBL" id="DVIT01000021">
    <property type="protein sequence ID" value="HIS46960.1"/>
    <property type="molecule type" value="Genomic_DNA"/>
</dbReference>
<reference evidence="2" key="2">
    <citation type="journal article" date="2021" name="PeerJ">
        <title>Extensive microbial diversity within the chicken gut microbiome revealed by metagenomics and culture.</title>
        <authorList>
            <person name="Gilroy R."/>
            <person name="Ravi A."/>
            <person name="Getino M."/>
            <person name="Pursley I."/>
            <person name="Horton D.L."/>
            <person name="Alikhan N.F."/>
            <person name="Baker D."/>
            <person name="Gharbi K."/>
            <person name="Hall N."/>
            <person name="Watson M."/>
            <person name="Adriaenssens E.M."/>
            <person name="Foster-Nyarko E."/>
            <person name="Jarju S."/>
            <person name="Secka A."/>
            <person name="Antonio M."/>
            <person name="Oren A."/>
            <person name="Chaudhuri R.R."/>
            <person name="La Ragione R."/>
            <person name="Hildebrand F."/>
            <person name="Pallen M.J."/>
        </authorList>
    </citation>
    <scope>NUCLEOTIDE SEQUENCE</scope>
    <source>
        <strain evidence="2">CHK178-757</strain>
    </source>
</reference>
<feature type="transmembrane region" description="Helical" evidence="1">
    <location>
        <begin position="196"/>
        <end position="216"/>
    </location>
</feature>
<accession>A0A9D1F432</accession>
<gene>
    <name evidence="2" type="ORF">IAB46_05270</name>
</gene>
<reference evidence="2" key="1">
    <citation type="submission" date="2020-10" db="EMBL/GenBank/DDBJ databases">
        <authorList>
            <person name="Gilroy R."/>
        </authorList>
    </citation>
    <scope>NUCLEOTIDE SEQUENCE</scope>
    <source>
        <strain evidence="2">CHK178-757</strain>
    </source>
</reference>
<feature type="transmembrane region" description="Helical" evidence="1">
    <location>
        <begin position="100"/>
        <end position="120"/>
    </location>
</feature>
<evidence type="ECO:0008006" key="4">
    <source>
        <dbReference type="Google" id="ProtNLM"/>
    </source>
</evidence>
<feature type="transmembrane region" description="Helical" evidence="1">
    <location>
        <begin position="228"/>
        <end position="251"/>
    </location>
</feature>
<feature type="transmembrane region" description="Helical" evidence="1">
    <location>
        <begin position="171"/>
        <end position="190"/>
    </location>
</feature>
<sequence length="252" mass="28836">MEVNKYALDTHTKYALNANTLKLIAALAMFFDHFAAVFFPHDTLWGVLLRIPGRISAPIMCYMIAEGYHHTSNLKRYIIRLLICAVVSHIPYNLCFDYSFFQATSVIWGLAMGLTALAIVKMEDWNILLRILGLGICCVLSITANWNYIAVLWIVAFGVFYGNFRGQMISFSVIGIFLLILPSVTNLGFIDYSSPGWNWYQLGIFLAIPFLILYNGRRGKKSKFMTRFFYVFYPLHLLFIYVLRLCADSLIG</sequence>
<name>A0A9D1F432_9FIRM</name>
<protein>
    <recommendedName>
        <fullName evidence="4">Conjugal transfer protein TraX</fullName>
    </recommendedName>
</protein>
<feature type="transmembrane region" description="Helical" evidence="1">
    <location>
        <begin position="127"/>
        <end position="142"/>
    </location>
</feature>
<keyword evidence="1" id="KW-0812">Transmembrane</keyword>